<organism evidence="1 2">
    <name type="scientific">Roseibium porphyridii</name>
    <dbReference type="NCBI Taxonomy" id="2866279"/>
    <lineage>
        <taxon>Bacteria</taxon>
        <taxon>Pseudomonadati</taxon>
        <taxon>Pseudomonadota</taxon>
        <taxon>Alphaproteobacteria</taxon>
        <taxon>Hyphomicrobiales</taxon>
        <taxon>Stappiaceae</taxon>
        <taxon>Roseibium</taxon>
    </lineage>
</organism>
<sequence length="46" mass="4681">MAVLPLKAAPIGNLAPAHEIVSIAVHVAAERNALAGERGRKDANPA</sequence>
<evidence type="ECO:0000313" key="2">
    <source>
        <dbReference type="Proteomes" id="UP001209803"/>
    </source>
</evidence>
<reference evidence="1 2" key="1">
    <citation type="submission" date="2023-03" db="EMBL/GenBank/DDBJ databases">
        <title>Roseibium porphyridii sp. nov. and Roseibium rhodosorbium sp. nov. isolated from marine algae, Porphyridium cruentum and Rhodosorus marinus, respectively.</title>
        <authorList>
            <person name="Lee M.W."/>
            <person name="Choi B.J."/>
            <person name="Lee J.K."/>
            <person name="Choi D.G."/>
            <person name="Baek J.H."/>
            <person name="Bayburt H."/>
            <person name="Kim J.M."/>
            <person name="Han D.M."/>
            <person name="Kim K.H."/>
            <person name="Jeon C.O."/>
        </authorList>
    </citation>
    <scope>NUCLEOTIDE SEQUENCE [LARGE SCALE GENOMIC DNA]</scope>
    <source>
        <strain evidence="1 2">KMA01</strain>
    </source>
</reference>
<protein>
    <submittedName>
        <fullName evidence="1">Uncharacterized protein</fullName>
    </submittedName>
</protein>
<evidence type="ECO:0000313" key="1">
    <source>
        <dbReference type="EMBL" id="WFE90566.1"/>
    </source>
</evidence>
<keyword evidence="2" id="KW-1185">Reference proteome</keyword>
<name>A0ABY8F501_9HYPH</name>
<dbReference type="EMBL" id="CP120863">
    <property type="protein sequence ID" value="WFE90566.1"/>
    <property type="molecule type" value="Genomic_DNA"/>
</dbReference>
<proteinExistence type="predicted"/>
<accession>A0ABY8F501</accession>
<dbReference type="Proteomes" id="UP001209803">
    <property type="component" value="Chromosome"/>
</dbReference>
<dbReference type="RefSeq" id="WP_173005890.1">
    <property type="nucleotide sequence ID" value="NZ_CP120863.1"/>
</dbReference>
<gene>
    <name evidence="1" type="ORF">K1718_04225</name>
</gene>